<evidence type="ECO:0000313" key="1">
    <source>
        <dbReference type="EMBL" id="MCF3938696.1"/>
    </source>
</evidence>
<organism evidence="1 2">
    <name type="scientific">Gordonia tangerina</name>
    <dbReference type="NCBI Taxonomy" id="2911060"/>
    <lineage>
        <taxon>Bacteria</taxon>
        <taxon>Bacillati</taxon>
        <taxon>Actinomycetota</taxon>
        <taxon>Actinomycetes</taxon>
        <taxon>Mycobacteriales</taxon>
        <taxon>Gordoniaceae</taxon>
        <taxon>Gordonia</taxon>
    </lineage>
</organism>
<gene>
    <name evidence="1" type="ORF">L1892_09935</name>
</gene>
<dbReference type="Proteomes" id="UP001108089">
    <property type="component" value="Unassembled WGS sequence"/>
</dbReference>
<evidence type="ECO:0000313" key="2">
    <source>
        <dbReference type="Proteomes" id="UP001108089"/>
    </source>
</evidence>
<comment type="caution">
    <text evidence="1">The sequence shown here is derived from an EMBL/GenBank/DDBJ whole genome shotgun (WGS) entry which is preliminary data.</text>
</comment>
<sequence>MTVFQPSSTRRDVPRDPATRVAIIADARNDENPNISALHCAFLLFYNKIYDA</sequence>
<keyword evidence="2" id="KW-1185">Reference proteome</keyword>
<protein>
    <submittedName>
        <fullName evidence="1">Uncharacterized protein</fullName>
    </submittedName>
</protein>
<proteinExistence type="predicted"/>
<name>A0ABS9DI41_9ACTN</name>
<dbReference type="EMBL" id="JAKGCU010000007">
    <property type="protein sequence ID" value="MCF3938696.1"/>
    <property type="molecule type" value="Genomic_DNA"/>
</dbReference>
<dbReference type="RefSeq" id="WP_235723439.1">
    <property type="nucleotide sequence ID" value="NZ_JAKGCU010000007.1"/>
</dbReference>
<accession>A0ABS9DI41</accession>
<reference evidence="1" key="1">
    <citation type="submission" date="2022-01" db="EMBL/GenBank/DDBJ databases">
        <title>Gordonia xiamenensis sp. nov., isolated from surface seawater in Xiamen.</title>
        <authorList>
            <person name="He Y.F."/>
        </authorList>
    </citation>
    <scope>NUCLEOTIDE SEQUENCE</scope>
    <source>
        <strain evidence="1">GW1C4-4</strain>
    </source>
</reference>